<dbReference type="GO" id="GO:0016746">
    <property type="term" value="F:acyltransferase activity"/>
    <property type="evidence" value="ECO:0007669"/>
    <property type="project" value="UniProtKB-KW"/>
</dbReference>
<evidence type="ECO:0000313" key="7">
    <source>
        <dbReference type="EMBL" id="GLS14940.1"/>
    </source>
</evidence>
<comment type="caution">
    <text evidence="7">The sequence shown here is derived from an EMBL/GenBank/DDBJ whole genome shotgun (WGS) entry which is preliminary data.</text>
</comment>
<keyword evidence="6 7" id="KW-0012">Acyltransferase</keyword>
<dbReference type="PANTHER" id="PTHR30606:SF9">
    <property type="entry name" value="LIPID A BIOSYNTHESIS LAUROYLTRANSFERASE"/>
    <property type="match status" value="1"/>
</dbReference>
<evidence type="ECO:0000256" key="1">
    <source>
        <dbReference type="ARBA" id="ARBA00004533"/>
    </source>
</evidence>
<dbReference type="PIRSF" id="PIRSF028561">
    <property type="entry name" value="Ac_Trasf"/>
    <property type="match status" value="1"/>
</dbReference>
<dbReference type="Pfam" id="PF03279">
    <property type="entry name" value="Lip_A_acyltrans"/>
    <property type="match status" value="1"/>
</dbReference>
<evidence type="ECO:0000256" key="5">
    <source>
        <dbReference type="ARBA" id="ARBA00023136"/>
    </source>
</evidence>
<keyword evidence="4" id="KW-0808">Transferase</keyword>
<evidence type="ECO:0000313" key="8">
    <source>
        <dbReference type="Proteomes" id="UP001156903"/>
    </source>
</evidence>
<name>A0ABQ6C4U8_9BURK</name>
<dbReference type="RefSeq" id="WP_284307963.1">
    <property type="nucleotide sequence ID" value="NZ_BSPB01000017.1"/>
</dbReference>
<proteinExistence type="predicted"/>
<keyword evidence="3" id="KW-0997">Cell inner membrane</keyword>
<evidence type="ECO:0000256" key="4">
    <source>
        <dbReference type="ARBA" id="ARBA00022679"/>
    </source>
</evidence>
<keyword evidence="2" id="KW-1003">Cell membrane</keyword>
<sequence>MKAAAGPDWTQQRERSHAWVLRLMVWLSRTFGRRVGRAILRGIAAYYLLFAGRARRASRDYLVRALGRPATWAERYRHMFSFASTVHDRVFLLGGRERDFAVEVHGAPALLAACEAGPGALLVGAHLGSFEVMRAMGRERAGLRVAMAMFEDNARKINATLQAINPAAVQDIIPLGQLDAMITLRDRLDEGCLVGILADRSVGDEPGALRPFLGEAARFPIGPWRLAAMLRRPVFFMTGLYLGGNRYRLHFEPLADFSDVPRERRQAAIDQALDRYVATLERYTRAAPDNWFNFYDFWRHP</sequence>
<keyword evidence="5" id="KW-0472">Membrane</keyword>
<dbReference type="InterPro" id="IPR014548">
    <property type="entry name" value="Ac_Trasf"/>
</dbReference>
<comment type="subcellular location">
    <subcellularLocation>
        <location evidence="1">Cell inner membrane</location>
    </subcellularLocation>
</comment>
<keyword evidence="8" id="KW-1185">Reference proteome</keyword>
<dbReference type="InterPro" id="IPR004960">
    <property type="entry name" value="LipA_acyltrans"/>
</dbReference>
<evidence type="ECO:0000256" key="3">
    <source>
        <dbReference type="ARBA" id="ARBA00022519"/>
    </source>
</evidence>
<dbReference type="PANTHER" id="PTHR30606">
    <property type="entry name" value="LIPID A BIOSYNTHESIS LAUROYL ACYLTRANSFERASE"/>
    <property type="match status" value="1"/>
</dbReference>
<dbReference type="Proteomes" id="UP001156903">
    <property type="component" value="Unassembled WGS sequence"/>
</dbReference>
<organism evidence="7 8">
    <name type="scientific">Hydrogenophaga electricum</name>
    <dbReference type="NCBI Taxonomy" id="1230953"/>
    <lineage>
        <taxon>Bacteria</taxon>
        <taxon>Pseudomonadati</taxon>
        <taxon>Pseudomonadota</taxon>
        <taxon>Betaproteobacteria</taxon>
        <taxon>Burkholderiales</taxon>
        <taxon>Comamonadaceae</taxon>
        <taxon>Hydrogenophaga</taxon>
    </lineage>
</organism>
<evidence type="ECO:0000256" key="6">
    <source>
        <dbReference type="ARBA" id="ARBA00023315"/>
    </source>
</evidence>
<protein>
    <submittedName>
        <fullName evidence="7">Acyltransferase</fullName>
    </submittedName>
</protein>
<dbReference type="EMBL" id="BSPB01000017">
    <property type="protein sequence ID" value="GLS14940.1"/>
    <property type="molecule type" value="Genomic_DNA"/>
</dbReference>
<dbReference type="CDD" id="cd07984">
    <property type="entry name" value="LPLAT_LABLAT-like"/>
    <property type="match status" value="1"/>
</dbReference>
<accession>A0ABQ6C4U8</accession>
<reference evidence="8" key="1">
    <citation type="journal article" date="2019" name="Int. J. Syst. Evol. Microbiol.">
        <title>The Global Catalogue of Microorganisms (GCM) 10K type strain sequencing project: providing services to taxonomists for standard genome sequencing and annotation.</title>
        <authorList>
            <consortium name="The Broad Institute Genomics Platform"/>
            <consortium name="The Broad Institute Genome Sequencing Center for Infectious Disease"/>
            <person name="Wu L."/>
            <person name="Ma J."/>
        </authorList>
    </citation>
    <scope>NUCLEOTIDE SEQUENCE [LARGE SCALE GENOMIC DNA]</scope>
    <source>
        <strain evidence="8">NBRC 109341</strain>
    </source>
</reference>
<gene>
    <name evidence="7" type="ORF">GCM10007935_23730</name>
</gene>
<evidence type="ECO:0000256" key="2">
    <source>
        <dbReference type="ARBA" id="ARBA00022475"/>
    </source>
</evidence>